<reference evidence="1 2" key="1">
    <citation type="journal article" date="2015" name="Genome Biol. Evol.">
        <title>Comparative Genomics of a Bacterivorous Green Alga Reveals Evolutionary Causalities and Consequences of Phago-Mixotrophic Mode of Nutrition.</title>
        <authorList>
            <person name="Burns J.A."/>
            <person name="Paasch A."/>
            <person name="Narechania A."/>
            <person name="Kim E."/>
        </authorList>
    </citation>
    <scope>NUCLEOTIDE SEQUENCE [LARGE SCALE GENOMIC DNA]</scope>
    <source>
        <strain evidence="1 2">PLY_AMNH</strain>
    </source>
</reference>
<dbReference type="Proteomes" id="UP001190700">
    <property type="component" value="Unassembled WGS sequence"/>
</dbReference>
<sequence>MGASLPRCESLTSRNIQLYVIPRASTHSLSWLVSNVWCGITVLPTGSPPTRSASSPCTTALTRPVFYAAVKVRYPLVSDLGAIPLRSLQALVVVIYQAWAQSDDGAAVREKQALGTDGRPSALITSSEYAVLLDEIAALRALVQGNRAGAGQRQQQQQQQQR</sequence>
<organism evidence="1 2">
    <name type="scientific">Cymbomonas tetramitiformis</name>
    <dbReference type="NCBI Taxonomy" id="36881"/>
    <lineage>
        <taxon>Eukaryota</taxon>
        <taxon>Viridiplantae</taxon>
        <taxon>Chlorophyta</taxon>
        <taxon>Pyramimonadophyceae</taxon>
        <taxon>Pyramimonadales</taxon>
        <taxon>Pyramimonadaceae</taxon>
        <taxon>Cymbomonas</taxon>
    </lineage>
</organism>
<evidence type="ECO:0000313" key="1">
    <source>
        <dbReference type="EMBL" id="KAK3242806.1"/>
    </source>
</evidence>
<accession>A0AAE0BU23</accession>
<proteinExistence type="predicted"/>
<evidence type="ECO:0000313" key="2">
    <source>
        <dbReference type="Proteomes" id="UP001190700"/>
    </source>
</evidence>
<comment type="caution">
    <text evidence="1">The sequence shown here is derived from an EMBL/GenBank/DDBJ whole genome shotgun (WGS) entry which is preliminary data.</text>
</comment>
<protein>
    <submittedName>
        <fullName evidence="1">Uncharacterized protein</fullName>
    </submittedName>
</protein>
<name>A0AAE0BU23_9CHLO</name>
<gene>
    <name evidence="1" type="ORF">CYMTET_47528</name>
</gene>
<dbReference type="AlphaFoldDB" id="A0AAE0BU23"/>
<dbReference type="EMBL" id="LGRX02033117">
    <property type="protein sequence ID" value="KAK3242806.1"/>
    <property type="molecule type" value="Genomic_DNA"/>
</dbReference>
<keyword evidence="2" id="KW-1185">Reference proteome</keyword>